<dbReference type="PANTHER" id="PTHR46401">
    <property type="entry name" value="GLYCOSYLTRANSFERASE WBBK-RELATED"/>
    <property type="match status" value="1"/>
</dbReference>
<dbReference type="Proteomes" id="UP001617427">
    <property type="component" value="Unassembled WGS sequence"/>
</dbReference>
<protein>
    <submittedName>
        <fullName evidence="4">Glycosyltransferase family 4 protein</fullName>
    </submittedName>
</protein>
<dbReference type="Pfam" id="PF00534">
    <property type="entry name" value="Glycos_transf_1"/>
    <property type="match status" value="1"/>
</dbReference>
<dbReference type="EMBL" id="JBIUZV010000001">
    <property type="protein sequence ID" value="MFJ3044305.1"/>
    <property type="molecule type" value="Genomic_DNA"/>
</dbReference>
<dbReference type="InterPro" id="IPR001296">
    <property type="entry name" value="Glyco_trans_1"/>
</dbReference>
<evidence type="ECO:0000259" key="3">
    <source>
        <dbReference type="Pfam" id="PF13439"/>
    </source>
</evidence>
<dbReference type="Pfam" id="PF13439">
    <property type="entry name" value="Glyco_transf_4"/>
    <property type="match status" value="1"/>
</dbReference>
<dbReference type="SUPFAM" id="SSF53756">
    <property type="entry name" value="UDP-Glycosyltransferase/glycogen phosphorylase"/>
    <property type="match status" value="1"/>
</dbReference>
<feature type="domain" description="Glycosyl transferase family 1" evidence="2">
    <location>
        <begin position="209"/>
        <end position="362"/>
    </location>
</feature>
<dbReference type="RefSeq" id="WP_402697942.1">
    <property type="nucleotide sequence ID" value="NZ_JBIUZV010000001.1"/>
</dbReference>
<dbReference type="Gene3D" id="3.40.50.2000">
    <property type="entry name" value="Glycogen Phosphorylase B"/>
    <property type="match status" value="2"/>
</dbReference>
<evidence type="ECO:0000259" key="2">
    <source>
        <dbReference type="Pfam" id="PF00534"/>
    </source>
</evidence>
<dbReference type="InterPro" id="IPR028098">
    <property type="entry name" value="Glyco_trans_4-like_N"/>
</dbReference>
<organism evidence="4 5">
    <name type="scientific">Herbaspirillum chlorophenolicum</name>
    <dbReference type="NCBI Taxonomy" id="211589"/>
    <lineage>
        <taxon>Bacteria</taxon>
        <taxon>Pseudomonadati</taxon>
        <taxon>Pseudomonadota</taxon>
        <taxon>Betaproteobacteria</taxon>
        <taxon>Burkholderiales</taxon>
        <taxon>Oxalobacteraceae</taxon>
        <taxon>Herbaspirillum</taxon>
    </lineage>
</organism>
<sequence length="385" mass="42773">MAQTHVAGGRDGLVIGVDASRNRSGGARAHLVGILEGLEPQRHGIAQVHVWAYAELLEALPERHWLVKHHAPALERSLPHQLLWQAFSLARELKEQACDILFTTDASTLCRFKPMVTLSQDLLSYEPGVMKMFGMGYQRLRLWAILYLQNRAFRLSDGVIFLTRYTGELIQRSCGHLSNVAYIPHGVDERFRHVAPAAWPSSGERSIRCMYVSPILEYKHQESVVEAFGRLRDKGLDVQLHLVGGGEGEALQSLLAKMDAVDPERRFVHYAGPVPYDQLPAQLAQADLFVFASSCETFGITLLEAMSAGLPIACSSRSSLPETLADAGVYFDPEDPFSIADAIERIIDDNSLRAHISARAKHLAEQYSWRRCAAETFGFIAQAPI</sequence>
<evidence type="ECO:0000256" key="1">
    <source>
        <dbReference type="ARBA" id="ARBA00022679"/>
    </source>
</evidence>
<evidence type="ECO:0000313" key="4">
    <source>
        <dbReference type="EMBL" id="MFJ3044305.1"/>
    </source>
</evidence>
<dbReference type="PANTHER" id="PTHR46401:SF2">
    <property type="entry name" value="GLYCOSYLTRANSFERASE WBBK-RELATED"/>
    <property type="match status" value="1"/>
</dbReference>
<keyword evidence="1" id="KW-0808">Transferase</keyword>
<dbReference type="CDD" id="cd03809">
    <property type="entry name" value="GT4_MtfB-like"/>
    <property type="match status" value="1"/>
</dbReference>
<accession>A0ABW8ES82</accession>
<reference evidence="4 5" key="1">
    <citation type="submission" date="2024-10" db="EMBL/GenBank/DDBJ databases">
        <title>The Natural Products Discovery Center: Release of the First 8490 Sequenced Strains for Exploring Actinobacteria Biosynthetic Diversity.</title>
        <authorList>
            <person name="Kalkreuter E."/>
            <person name="Kautsar S.A."/>
            <person name="Yang D."/>
            <person name="Bader C.D."/>
            <person name="Teijaro C.N."/>
            <person name="Fluegel L."/>
            <person name="Davis C.M."/>
            <person name="Simpson J.R."/>
            <person name="Lauterbach L."/>
            <person name="Steele A.D."/>
            <person name="Gui C."/>
            <person name="Meng S."/>
            <person name="Li G."/>
            <person name="Viehrig K."/>
            <person name="Ye F."/>
            <person name="Su P."/>
            <person name="Kiefer A.F."/>
            <person name="Nichols A."/>
            <person name="Cepeda A.J."/>
            <person name="Yan W."/>
            <person name="Fan B."/>
            <person name="Jiang Y."/>
            <person name="Adhikari A."/>
            <person name="Zheng C.-J."/>
            <person name="Schuster L."/>
            <person name="Cowan T.M."/>
            <person name="Smanski M.J."/>
            <person name="Chevrette M.G."/>
            <person name="De Carvalho L.P.S."/>
            <person name="Shen B."/>
        </authorList>
    </citation>
    <scope>NUCLEOTIDE SEQUENCE [LARGE SCALE GENOMIC DNA]</scope>
    <source>
        <strain evidence="4 5">NPDC087045</strain>
    </source>
</reference>
<feature type="domain" description="Glycosyltransferase subfamily 4-like N-terminal" evidence="3">
    <location>
        <begin position="25"/>
        <end position="189"/>
    </location>
</feature>
<keyword evidence="5" id="KW-1185">Reference proteome</keyword>
<name>A0ABW8ES82_9BURK</name>
<evidence type="ECO:0000313" key="5">
    <source>
        <dbReference type="Proteomes" id="UP001617427"/>
    </source>
</evidence>
<comment type="caution">
    <text evidence="4">The sequence shown here is derived from an EMBL/GenBank/DDBJ whole genome shotgun (WGS) entry which is preliminary data.</text>
</comment>
<gene>
    <name evidence="4" type="ORF">ACIPEN_00615</name>
</gene>
<proteinExistence type="predicted"/>